<feature type="transmembrane region" description="Helical" evidence="7">
    <location>
        <begin position="417"/>
        <end position="441"/>
    </location>
</feature>
<dbReference type="InterPro" id="IPR011701">
    <property type="entry name" value="MFS"/>
</dbReference>
<dbReference type="GO" id="GO:0022857">
    <property type="term" value="F:transmembrane transporter activity"/>
    <property type="evidence" value="ECO:0007669"/>
    <property type="project" value="InterPro"/>
</dbReference>
<dbReference type="SUPFAM" id="SSF103473">
    <property type="entry name" value="MFS general substrate transporter"/>
    <property type="match status" value="1"/>
</dbReference>
<reference evidence="9 10" key="1">
    <citation type="submission" date="2018-11" db="EMBL/GenBank/DDBJ databases">
        <title>Sequencing the genomes of 1000 actinobacteria strains.</title>
        <authorList>
            <person name="Klenk H.-P."/>
        </authorList>
    </citation>
    <scope>NUCLEOTIDE SEQUENCE [LARGE SCALE GENOMIC DNA]</scope>
    <source>
        <strain evidence="9 10">DSM 12652</strain>
    </source>
</reference>
<evidence type="ECO:0000256" key="4">
    <source>
        <dbReference type="ARBA" id="ARBA00022692"/>
    </source>
</evidence>
<dbReference type="PANTHER" id="PTHR42718">
    <property type="entry name" value="MAJOR FACILITATOR SUPERFAMILY MULTIDRUG TRANSPORTER MFSC"/>
    <property type="match status" value="1"/>
</dbReference>
<dbReference type="Gene3D" id="1.20.1250.20">
    <property type="entry name" value="MFS general substrate transporter like domains"/>
    <property type="match status" value="1"/>
</dbReference>
<dbReference type="PROSITE" id="PS00216">
    <property type="entry name" value="SUGAR_TRANSPORT_1"/>
    <property type="match status" value="1"/>
</dbReference>
<evidence type="ECO:0000259" key="8">
    <source>
        <dbReference type="PROSITE" id="PS50850"/>
    </source>
</evidence>
<dbReference type="Proteomes" id="UP000281738">
    <property type="component" value="Unassembled WGS sequence"/>
</dbReference>
<feature type="transmembrane region" description="Helical" evidence="7">
    <location>
        <begin position="91"/>
        <end position="117"/>
    </location>
</feature>
<keyword evidence="5 7" id="KW-1133">Transmembrane helix</keyword>
<feature type="transmembrane region" description="Helical" evidence="7">
    <location>
        <begin position="21"/>
        <end position="42"/>
    </location>
</feature>
<dbReference type="InterPro" id="IPR020846">
    <property type="entry name" value="MFS_dom"/>
</dbReference>
<feature type="transmembrane region" description="Helical" evidence="7">
    <location>
        <begin position="242"/>
        <end position="259"/>
    </location>
</feature>
<comment type="caution">
    <text evidence="9">The sequence shown here is derived from an EMBL/GenBank/DDBJ whole genome shotgun (WGS) entry which is preliminary data.</text>
</comment>
<evidence type="ECO:0000313" key="10">
    <source>
        <dbReference type="Proteomes" id="UP000281738"/>
    </source>
</evidence>
<dbReference type="Gene3D" id="1.20.1720.10">
    <property type="entry name" value="Multidrug resistance protein D"/>
    <property type="match status" value="1"/>
</dbReference>
<evidence type="ECO:0000256" key="2">
    <source>
        <dbReference type="ARBA" id="ARBA00022448"/>
    </source>
</evidence>
<accession>A0A3N2CTS5</accession>
<keyword evidence="2" id="KW-0813">Transport</keyword>
<feature type="transmembrane region" description="Helical" evidence="7">
    <location>
        <begin position="345"/>
        <end position="361"/>
    </location>
</feature>
<evidence type="ECO:0000256" key="6">
    <source>
        <dbReference type="ARBA" id="ARBA00023136"/>
    </source>
</evidence>
<feature type="transmembrane region" description="Helical" evidence="7">
    <location>
        <begin position="210"/>
        <end position="230"/>
    </location>
</feature>
<dbReference type="PANTHER" id="PTHR42718:SF46">
    <property type="entry name" value="BLR6921 PROTEIN"/>
    <property type="match status" value="1"/>
</dbReference>
<dbReference type="EMBL" id="RKHO01000001">
    <property type="protein sequence ID" value="ROR90921.1"/>
    <property type="molecule type" value="Genomic_DNA"/>
</dbReference>
<organism evidence="9 10">
    <name type="scientific">Nocardioides aurantiacus</name>
    <dbReference type="NCBI Taxonomy" id="86796"/>
    <lineage>
        <taxon>Bacteria</taxon>
        <taxon>Bacillati</taxon>
        <taxon>Actinomycetota</taxon>
        <taxon>Actinomycetes</taxon>
        <taxon>Propionibacteriales</taxon>
        <taxon>Nocardioidaceae</taxon>
        <taxon>Nocardioides</taxon>
    </lineage>
</organism>
<feature type="transmembrane region" description="Helical" evidence="7">
    <location>
        <begin position="62"/>
        <end position="79"/>
    </location>
</feature>
<dbReference type="GO" id="GO:0005886">
    <property type="term" value="C:plasma membrane"/>
    <property type="evidence" value="ECO:0007669"/>
    <property type="project" value="UniProtKB-SubCell"/>
</dbReference>
<feature type="transmembrane region" description="Helical" evidence="7">
    <location>
        <begin position="280"/>
        <end position="303"/>
    </location>
</feature>
<feature type="transmembrane region" description="Helical" evidence="7">
    <location>
        <begin position="149"/>
        <end position="170"/>
    </location>
</feature>
<comment type="subcellular location">
    <subcellularLocation>
        <location evidence="1">Cell membrane</location>
        <topology evidence="1">Multi-pass membrane protein</topology>
    </subcellularLocation>
</comment>
<feature type="transmembrane region" description="Helical" evidence="7">
    <location>
        <begin position="176"/>
        <end position="198"/>
    </location>
</feature>
<feature type="transmembrane region" description="Helical" evidence="7">
    <location>
        <begin position="373"/>
        <end position="396"/>
    </location>
</feature>
<keyword evidence="10" id="KW-1185">Reference proteome</keyword>
<dbReference type="Pfam" id="PF07690">
    <property type="entry name" value="MFS_1"/>
    <property type="match status" value="1"/>
</dbReference>
<dbReference type="InterPro" id="IPR036259">
    <property type="entry name" value="MFS_trans_sf"/>
</dbReference>
<proteinExistence type="predicted"/>
<dbReference type="PRINTS" id="PR01036">
    <property type="entry name" value="TCRTETB"/>
</dbReference>
<evidence type="ECO:0000256" key="3">
    <source>
        <dbReference type="ARBA" id="ARBA00022475"/>
    </source>
</evidence>
<evidence type="ECO:0000256" key="5">
    <source>
        <dbReference type="ARBA" id="ARBA00022989"/>
    </source>
</evidence>
<evidence type="ECO:0000313" key="9">
    <source>
        <dbReference type="EMBL" id="ROR90921.1"/>
    </source>
</evidence>
<dbReference type="AlphaFoldDB" id="A0A3N2CTS5"/>
<feature type="transmembrane region" description="Helical" evidence="7">
    <location>
        <begin position="123"/>
        <end position="142"/>
    </location>
</feature>
<dbReference type="InterPro" id="IPR005829">
    <property type="entry name" value="Sugar_transporter_CS"/>
</dbReference>
<dbReference type="PROSITE" id="PS50850">
    <property type="entry name" value="MFS"/>
    <property type="match status" value="1"/>
</dbReference>
<sequence>MHKALRPTPRPRSAPPTSGKAWAVMVVLGVAEMMATLDTSIVNIALPSAQSDLGFADSQRTWVVTSYALAFGSLLLLGGRVSDMIGRRRAFLVGALGFAAASTLGGLAPGFATLITARTFQGAFAALLAPSALSLLSSIFSAGRDRARAFGVFAGLAVTGFALGMVLGGVIAEYASWRWCLLINLPLCAFAVAGGTAVLPRLDAERRPALDLPGSITVVAGLFLLVLGLSNAEGHELRDPQVLAPLGAGVLVLGLFVQIQRRVASPLLPLRVVLDRRRGGAFLAAFAMIVGMLPMVLFLSFVLQQQLGLSAALTGLAFLPLIVGNLASAHLLADRLLPRTGPAPVIALGLICGALSLAWLTQLDAGANYAADILGQVLLMGIGMGCAVPTAFNLATHGVDSADVGIASATMNATQQLGGSLGAALLSSIAGTITATATVPASDTATIHGYTVAFAVAGAILFCGAVICGALIPRDPSVSH</sequence>
<feature type="domain" description="Major facilitator superfamily (MFS) profile" evidence="8">
    <location>
        <begin position="24"/>
        <end position="476"/>
    </location>
</feature>
<keyword evidence="3" id="KW-1003">Cell membrane</keyword>
<name>A0A3N2CTS5_9ACTN</name>
<evidence type="ECO:0000256" key="1">
    <source>
        <dbReference type="ARBA" id="ARBA00004651"/>
    </source>
</evidence>
<feature type="transmembrane region" description="Helical" evidence="7">
    <location>
        <begin position="309"/>
        <end position="333"/>
    </location>
</feature>
<gene>
    <name evidence="9" type="ORF">EDD33_1775</name>
</gene>
<evidence type="ECO:0000256" key="7">
    <source>
        <dbReference type="SAM" id="Phobius"/>
    </source>
</evidence>
<keyword evidence="6 7" id="KW-0472">Membrane</keyword>
<keyword evidence="4 7" id="KW-0812">Transmembrane</keyword>
<protein>
    <submittedName>
        <fullName evidence="9">EmrB/QacA subfamily drug resistance transporter</fullName>
    </submittedName>
</protein>
<dbReference type="CDD" id="cd17321">
    <property type="entry name" value="MFS_MMR_MDR_like"/>
    <property type="match status" value="1"/>
</dbReference>
<feature type="transmembrane region" description="Helical" evidence="7">
    <location>
        <begin position="447"/>
        <end position="472"/>
    </location>
</feature>